<dbReference type="InterPro" id="IPR008780">
    <property type="entry name" value="Plasmodium_Vir"/>
</dbReference>
<evidence type="ECO:0000313" key="3">
    <source>
        <dbReference type="Proteomes" id="UP000305196"/>
    </source>
</evidence>
<evidence type="ECO:0000256" key="1">
    <source>
        <dbReference type="SAM" id="MobiDB-lite"/>
    </source>
</evidence>
<feature type="compositionally biased region" description="Polar residues" evidence="1">
    <location>
        <begin position="259"/>
        <end position="289"/>
    </location>
</feature>
<dbReference type="VEuPathDB" id="PlasmoDB:PVP01_0004840"/>
<reference evidence="2 3" key="1">
    <citation type="submission" date="2016-07" db="EMBL/GenBank/DDBJ databases">
        <authorList>
            <consortium name="Pathogen Informatics"/>
        </authorList>
    </citation>
    <scope>NUCLEOTIDE SEQUENCE [LARGE SCALE GENOMIC DNA]</scope>
</reference>
<dbReference type="VEuPathDB" id="PlasmoDB:PVPAM_000008400"/>
<dbReference type="VEuPathDB" id="PlasmoDB:PVW1_040032400"/>
<accession>A0A1G4ECS1</accession>
<dbReference type="Proteomes" id="UP000305196">
    <property type="component" value="Unassembled WGS sequence"/>
</dbReference>
<organism evidence="2 3">
    <name type="scientific">Plasmodium vivax</name>
    <name type="common">malaria parasite P. vivax</name>
    <dbReference type="NCBI Taxonomy" id="5855"/>
    <lineage>
        <taxon>Eukaryota</taxon>
        <taxon>Sar</taxon>
        <taxon>Alveolata</taxon>
        <taxon>Apicomplexa</taxon>
        <taxon>Aconoidasida</taxon>
        <taxon>Haemosporida</taxon>
        <taxon>Plasmodiidae</taxon>
        <taxon>Plasmodium</taxon>
        <taxon>Plasmodium (Plasmodium)</taxon>
    </lineage>
</organism>
<sequence length="289" mass="33151">MDSSPDDDYYDIVHLFPTGEDRFDISNINYNKNHLYLCNSIGPTEINEGLEFITPCVNVATYLEDFYTKWSIKDEIVRCKYLNYSINDVLRNNRNHNYNEGNFIKAYTILVKKFSKCDNSVKVIEESVFKKVKELTNIYYEFNKYIKAISTYPNTECKDVSHTVELYLNILNRCKGETDKFCIAVNNSKKNYLSKISQIKCDNVEYKLKPFLTLDDINNVKFEEEEEEEAGGAEGAEAAGGRQDKATEGVVRVEGMAMTSPNQVDSSEMGQSKVYTPWNLVTSSSTKKK</sequence>
<feature type="region of interest" description="Disordered" evidence="1">
    <location>
        <begin position="225"/>
        <end position="289"/>
    </location>
</feature>
<dbReference type="AlphaFoldDB" id="A0A1G4ECS1"/>
<dbReference type="Pfam" id="PF05795">
    <property type="entry name" value="Plasmodium_Vir"/>
    <property type="match status" value="1"/>
</dbReference>
<protein>
    <submittedName>
        <fullName evidence="2">Vir protein, putative</fullName>
    </submittedName>
</protein>
<evidence type="ECO:0000313" key="2">
    <source>
        <dbReference type="EMBL" id="SCA60349.1"/>
    </source>
</evidence>
<proteinExistence type="predicted"/>
<name>A0A1G4ECS1_PLAVI</name>
<dbReference type="EMBL" id="FLYI01000155">
    <property type="protein sequence ID" value="SCA60349.1"/>
    <property type="molecule type" value="Genomic_DNA"/>
</dbReference>
<gene>
    <name evidence="2" type="ORF">PVC01_000060400</name>
</gene>